<keyword evidence="5" id="KW-1185">Reference proteome</keyword>
<dbReference type="AlphaFoldDB" id="A0AAN6JUS8"/>
<evidence type="ECO:0008006" key="6">
    <source>
        <dbReference type="Google" id="ProtNLM"/>
    </source>
</evidence>
<evidence type="ECO:0000313" key="4">
    <source>
        <dbReference type="EMBL" id="KAK0553321.1"/>
    </source>
</evidence>
<dbReference type="Proteomes" id="UP001176517">
    <property type="component" value="Unassembled WGS sequence"/>
</dbReference>
<accession>A0AAN6JUS8</accession>
<dbReference type="InterPro" id="IPR029058">
    <property type="entry name" value="AB_hydrolase_fold"/>
</dbReference>
<comment type="caution">
    <text evidence="4">The sequence shown here is derived from an EMBL/GenBank/DDBJ whole genome shotgun (WGS) entry which is preliminary data.</text>
</comment>
<organism evidence="4 5">
    <name type="scientific">Tilletia horrida</name>
    <dbReference type="NCBI Taxonomy" id="155126"/>
    <lineage>
        <taxon>Eukaryota</taxon>
        <taxon>Fungi</taxon>
        <taxon>Dikarya</taxon>
        <taxon>Basidiomycota</taxon>
        <taxon>Ustilaginomycotina</taxon>
        <taxon>Exobasidiomycetes</taxon>
        <taxon>Tilletiales</taxon>
        <taxon>Tilletiaceae</taxon>
        <taxon>Tilletia</taxon>
    </lineage>
</organism>
<feature type="signal peptide" evidence="3">
    <location>
        <begin position="1"/>
        <end position="21"/>
    </location>
</feature>
<dbReference type="Gene3D" id="3.40.50.1820">
    <property type="entry name" value="alpha/beta hydrolase"/>
    <property type="match status" value="1"/>
</dbReference>
<reference evidence="4" key="1">
    <citation type="journal article" date="2023" name="PhytoFront">
        <title>Draft Genome Resources of Seven Strains of Tilletia horrida, Causal Agent of Kernel Smut of Rice.</title>
        <authorList>
            <person name="Khanal S."/>
            <person name="Antony Babu S."/>
            <person name="Zhou X.G."/>
        </authorList>
    </citation>
    <scope>NUCLEOTIDE SEQUENCE</scope>
    <source>
        <strain evidence="4">TX6</strain>
    </source>
</reference>
<name>A0AAN6JUS8_9BASI</name>
<dbReference type="SUPFAM" id="SSF53474">
    <property type="entry name" value="alpha/beta-Hydrolases"/>
    <property type="match status" value="1"/>
</dbReference>
<keyword evidence="2" id="KW-1015">Disulfide bond</keyword>
<dbReference type="SMART" id="SM01110">
    <property type="entry name" value="Cutinase"/>
    <property type="match status" value="1"/>
</dbReference>
<protein>
    <recommendedName>
        <fullName evidence="6">Cutinase</fullName>
    </recommendedName>
</protein>
<evidence type="ECO:0000256" key="3">
    <source>
        <dbReference type="SAM" id="SignalP"/>
    </source>
</evidence>
<keyword evidence="3" id="KW-0732">Signal</keyword>
<dbReference type="InterPro" id="IPR000675">
    <property type="entry name" value="Cutinase/axe"/>
</dbReference>
<dbReference type="Pfam" id="PF01083">
    <property type="entry name" value="Cutinase"/>
    <property type="match status" value="1"/>
</dbReference>
<dbReference type="PANTHER" id="PTHR33630:SF9">
    <property type="entry name" value="CUTINASE 4"/>
    <property type="match status" value="1"/>
</dbReference>
<evidence type="ECO:0000313" key="5">
    <source>
        <dbReference type="Proteomes" id="UP001176517"/>
    </source>
</evidence>
<gene>
    <name evidence="4" type="ORF">OC846_002564</name>
</gene>
<feature type="chain" id="PRO_5042892825" description="Cutinase" evidence="3">
    <location>
        <begin position="22"/>
        <end position="238"/>
    </location>
</feature>
<dbReference type="PANTHER" id="PTHR33630">
    <property type="entry name" value="CUTINASE RV1984C-RELATED-RELATED"/>
    <property type="match status" value="1"/>
</dbReference>
<evidence type="ECO:0000256" key="1">
    <source>
        <dbReference type="ARBA" id="ARBA00022801"/>
    </source>
</evidence>
<sequence>MFSLSFVTVALALVGASASNASPLEPRACPPYEIITARGTSAAQGDTTGYTGMLNQALASLPGSTHYDVVYPASLDFYNSIQAGARDLGAHIRNGITFCPNQKYALIGYSQGAEVINTYLQDVTPSNNANIYNQIKAVVHIGNPSHSPYNPSNYDENGGRTTDPYAGGGIAGFKTQPLTAYIYSGKLRDICYNYDTICAFTEPKPSGPAQSGNHFAYNGSASVQSQGANHIVSKLTAA</sequence>
<evidence type="ECO:0000256" key="2">
    <source>
        <dbReference type="ARBA" id="ARBA00023157"/>
    </source>
</evidence>
<dbReference type="EMBL" id="JAPDMZ010000052">
    <property type="protein sequence ID" value="KAK0553321.1"/>
    <property type="molecule type" value="Genomic_DNA"/>
</dbReference>
<dbReference type="GO" id="GO:0052689">
    <property type="term" value="F:carboxylic ester hydrolase activity"/>
    <property type="evidence" value="ECO:0007669"/>
    <property type="project" value="UniProtKB-ARBA"/>
</dbReference>
<proteinExistence type="predicted"/>
<keyword evidence="1" id="KW-0378">Hydrolase</keyword>